<comment type="similarity">
    <text evidence="1">Belongs to the leucine-binding protein family.</text>
</comment>
<dbReference type="PANTHER" id="PTHR47151:SF2">
    <property type="entry name" value="AMINO ACID BINDING PROTEIN"/>
    <property type="match status" value="1"/>
</dbReference>
<accession>A0A418X0Z7</accession>
<evidence type="ECO:0000256" key="1">
    <source>
        <dbReference type="ARBA" id="ARBA00010062"/>
    </source>
</evidence>
<dbReference type="RefSeq" id="WP_119738376.1">
    <property type="nucleotide sequence ID" value="NZ_QYUN01000002.1"/>
</dbReference>
<dbReference type="AlphaFoldDB" id="A0A418X0Z7"/>
<dbReference type="SUPFAM" id="SSF53822">
    <property type="entry name" value="Periplasmic binding protein-like I"/>
    <property type="match status" value="1"/>
</dbReference>
<dbReference type="Pfam" id="PF13458">
    <property type="entry name" value="Peripla_BP_6"/>
    <property type="match status" value="1"/>
</dbReference>
<evidence type="ECO:0000313" key="5">
    <source>
        <dbReference type="EMBL" id="RJG06102.1"/>
    </source>
</evidence>
<keyword evidence="2 3" id="KW-0732">Signal</keyword>
<gene>
    <name evidence="5" type="ORF">D3870_08865</name>
</gene>
<dbReference type="Proteomes" id="UP000285190">
    <property type="component" value="Unassembled WGS sequence"/>
</dbReference>
<sequence>MLARSHFIPLLVLVPAIAFAQDVQVVKIGFSSPLSGPQSAAGKDNQGGVQMAVDRLNAQGMVVGGKKLKFELQIEDDQADPRAGVSVAQKLVDSGVKAVIGPYNSGVTIPASKVYNDAGIVIATVSSNPKITQQGFFNVFRVAANDIQLGGKIAQYAAKELKVKRVALVDDRTAYGQGLANEFEKVAKANGIEITGRDFTTDKSTDFMSILTSIKAKKPDAIFYGGYAPQGGPMTRQMKQIGLQALMLGGDGICSAEMARLGGDSVGSNVYCTQGGAMLDKLAEGKTFAADYRKQFNRPPEVYAVSFYDGMMLVAQAMKAANSIDPAKYGPALAKIQYKGVAGSYEFDDKHDLKQSPVTVFQFKGGEPVPIASY</sequence>
<feature type="signal peptide" evidence="3">
    <location>
        <begin position="1"/>
        <end position="20"/>
    </location>
</feature>
<comment type="caution">
    <text evidence="5">The sequence shown here is derived from an EMBL/GenBank/DDBJ whole genome shotgun (WGS) entry which is preliminary data.</text>
</comment>
<evidence type="ECO:0000256" key="3">
    <source>
        <dbReference type="SAM" id="SignalP"/>
    </source>
</evidence>
<dbReference type="Gene3D" id="3.40.50.2300">
    <property type="match status" value="2"/>
</dbReference>
<keyword evidence="6" id="KW-1185">Reference proteome</keyword>
<dbReference type="EMBL" id="QYUN01000002">
    <property type="protein sequence ID" value="RJG06102.1"/>
    <property type="molecule type" value="Genomic_DNA"/>
</dbReference>
<dbReference type="PANTHER" id="PTHR47151">
    <property type="entry name" value="LEU/ILE/VAL-BINDING ABC TRANSPORTER SUBUNIT"/>
    <property type="match status" value="1"/>
</dbReference>
<protein>
    <submittedName>
        <fullName evidence="5">Branched-chain amino acid ABC transporter substrate-binding protein</fullName>
    </submittedName>
</protein>
<feature type="chain" id="PRO_5019352970" evidence="3">
    <location>
        <begin position="21"/>
        <end position="374"/>
    </location>
</feature>
<dbReference type="CDD" id="cd06342">
    <property type="entry name" value="PBP1_ABC_LIVBP-like"/>
    <property type="match status" value="1"/>
</dbReference>
<dbReference type="OrthoDB" id="9783240at2"/>
<dbReference type="InterPro" id="IPR028081">
    <property type="entry name" value="Leu-bd"/>
</dbReference>
<evidence type="ECO:0000313" key="6">
    <source>
        <dbReference type="Proteomes" id="UP000285190"/>
    </source>
</evidence>
<proteinExistence type="inferred from homology"/>
<feature type="domain" description="Leucine-binding protein" evidence="4">
    <location>
        <begin position="26"/>
        <end position="366"/>
    </location>
</feature>
<evidence type="ECO:0000259" key="4">
    <source>
        <dbReference type="Pfam" id="PF13458"/>
    </source>
</evidence>
<organism evidence="5 6">
    <name type="scientific">Noviherbaspirillum cavernae</name>
    <dbReference type="NCBI Taxonomy" id="2320862"/>
    <lineage>
        <taxon>Bacteria</taxon>
        <taxon>Pseudomonadati</taxon>
        <taxon>Pseudomonadota</taxon>
        <taxon>Betaproteobacteria</taxon>
        <taxon>Burkholderiales</taxon>
        <taxon>Oxalobacteraceae</taxon>
        <taxon>Noviherbaspirillum</taxon>
    </lineage>
</organism>
<name>A0A418X0Z7_9BURK</name>
<dbReference type="InterPro" id="IPR028082">
    <property type="entry name" value="Peripla_BP_I"/>
</dbReference>
<reference evidence="5 6" key="1">
    <citation type="submission" date="2018-09" db="EMBL/GenBank/DDBJ databases">
        <authorList>
            <person name="Zhu H."/>
        </authorList>
    </citation>
    <scope>NUCLEOTIDE SEQUENCE [LARGE SCALE GENOMIC DNA]</scope>
    <source>
        <strain evidence="5 6">K2R10-39</strain>
    </source>
</reference>
<evidence type="ECO:0000256" key="2">
    <source>
        <dbReference type="ARBA" id="ARBA00022729"/>
    </source>
</evidence>